<name>A0ABQ3UZP1_9CHLR</name>
<reference evidence="1 2" key="1">
    <citation type="journal article" date="2021" name="Int. J. Syst. Evol. Microbiol.">
        <title>Reticulibacter mediterranei gen. nov., sp. nov., within the new family Reticulibacteraceae fam. nov., and Ktedonospora formicarum gen. nov., sp. nov., Ktedonobacter robiniae sp. nov., Dictyobacter formicarum sp. nov. and Dictyobacter arantiisoli sp. nov., belonging to the class Ktedonobacteria.</title>
        <authorList>
            <person name="Yabe S."/>
            <person name="Zheng Y."/>
            <person name="Wang C.M."/>
            <person name="Sakai Y."/>
            <person name="Abe K."/>
            <person name="Yokota A."/>
            <person name="Donadio S."/>
            <person name="Cavaletti L."/>
            <person name="Monciardini P."/>
        </authorList>
    </citation>
    <scope>NUCLEOTIDE SEQUENCE [LARGE SCALE GENOMIC DNA]</scope>
    <source>
        <strain evidence="1 2">SOSP1-30</strain>
    </source>
</reference>
<accession>A0ABQ3UZP1</accession>
<proteinExistence type="predicted"/>
<evidence type="ECO:0000313" key="2">
    <source>
        <dbReference type="Proteomes" id="UP000654345"/>
    </source>
</evidence>
<dbReference type="Proteomes" id="UP000654345">
    <property type="component" value="Unassembled WGS sequence"/>
</dbReference>
<protein>
    <recommendedName>
        <fullName evidence="3">Aminoglycoside phosphotransferase domain-containing protein</fullName>
    </recommendedName>
</protein>
<keyword evidence="2" id="KW-1185">Reference proteome</keyword>
<dbReference type="RefSeq" id="WP_201374388.1">
    <property type="nucleotide sequence ID" value="NZ_BNJG01000002.1"/>
</dbReference>
<organism evidence="1 2">
    <name type="scientific">Ktedonobacter robiniae</name>
    <dbReference type="NCBI Taxonomy" id="2778365"/>
    <lineage>
        <taxon>Bacteria</taxon>
        <taxon>Bacillati</taxon>
        <taxon>Chloroflexota</taxon>
        <taxon>Ktedonobacteria</taxon>
        <taxon>Ktedonobacterales</taxon>
        <taxon>Ktedonobacteraceae</taxon>
        <taxon>Ktedonobacter</taxon>
    </lineage>
</organism>
<evidence type="ECO:0008006" key="3">
    <source>
        <dbReference type="Google" id="ProtNLM"/>
    </source>
</evidence>
<sequence>MPDLRPVVPTAQVFTLLSQHFSAPILDLTPVEGGQVARVFSFRVEKQEYIVRFNLDKMLSSNFPKEAYVARKLARTSLPIAPILHIWQVTKGLSCNA</sequence>
<dbReference type="InterPro" id="IPR011009">
    <property type="entry name" value="Kinase-like_dom_sf"/>
</dbReference>
<dbReference type="Gene3D" id="3.30.200.150">
    <property type="match status" value="1"/>
</dbReference>
<gene>
    <name evidence="1" type="ORF">KSB_65940</name>
</gene>
<comment type="caution">
    <text evidence="1">The sequence shown here is derived from an EMBL/GenBank/DDBJ whole genome shotgun (WGS) entry which is preliminary data.</text>
</comment>
<dbReference type="EMBL" id="BNJG01000002">
    <property type="protein sequence ID" value="GHO58119.1"/>
    <property type="molecule type" value="Genomic_DNA"/>
</dbReference>
<evidence type="ECO:0000313" key="1">
    <source>
        <dbReference type="EMBL" id="GHO58119.1"/>
    </source>
</evidence>
<dbReference type="SUPFAM" id="SSF56112">
    <property type="entry name" value="Protein kinase-like (PK-like)"/>
    <property type="match status" value="1"/>
</dbReference>